<feature type="region of interest" description="Disordered" evidence="2">
    <location>
        <begin position="1"/>
        <end position="40"/>
    </location>
</feature>
<dbReference type="EMBL" id="JARJLG010000058">
    <property type="protein sequence ID" value="KAJ7757378.1"/>
    <property type="molecule type" value="Genomic_DNA"/>
</dbReference>
<comment type="caution">
    <text evidence="3">The sequence shown here is derived from an EMBL/GenBank/DDBJ whole genome shotgun (WGS) entry which is preliminary data.</text>
</comment>
<feature type="compositionally biased region" description="Polar residues" evidence="2">
    <location>
        <begin position="553"/>
        <end position="563"/>
    </location>
</feature>
<sequence>MPRVDTTPARRTKRDALQQRLSTGGRSISSARTAAMASGPARKSISAPVVKLETVQTSIPAAKSPTITLPATPRSWRHPDELQYIRTAGKNWDDMAIIRFLVANAFSIPPRSTNTTDPWVHVMRADGTEVLLPRPYRNPLLWVAKFQWTSLELVLTAHSAIRQREWESAKFEILHIGRLCAALLDGVQKAAEDSGVDKGWRCPPFDRALRRYWHDWLIMRDEFVRDFWREFDEEEYEGDVLKLPWDRWVLKDHKGFTVTKQEVTNGITVADFMEGFVVNEDAGTFEWIEVMPDPPQSPLNRQDSLSATGTQNTISPVAASTSPSPQIEAPVLKAITDMAASHAPTEANMHRKIRTLTDRAPSETVTQRIPLPGERRRSQASERSKPFVGGPNTSEIANVQHSDVEMPSARAQIPANNEPEASYPSPVTARLGTATRMGSGVPGCTVFRGHSTDVLKTLLEEGRDKTESKGDGREEDVKMQEDDMDGPISGGGVGREVDEDDDLQLLYPDSPEKTGHPPPRSVSRSPSDSPSVPPSRSPSPVPPLSSARFSDESPATVTPPNLSSAPAAYQLALSQSREALYFTDVAADPGVLARLAQAWGEELRDLRAEVGMLRAEMRTASAAGLERRVAVLEARGPTLEALAPAHVHVHPLQHLIAGDGDEAMEVDAPAGEGMAAHMVTRARYGTVDRDGHGHGEMPPRSRKKFVAGPA</sequence>
<feature type="region of interest" description="Disordered" evidence="2">
    <location>
        <begin position="687"/>
        <end position="710"/>
    </location>
</feature>
<keyword evidence="4" id="KW-1185">Reference proteome</keyword>
<evidence type="ECO:0000313" key="3">
    <source>
        <dbReference type="EMBL" id="KAJ7757378.1"/>
    </source>
</evidence>
<feature type="compositionally biased region" description="Basic and acidic residues" evidence="2">
    <location>
        <begin position="458"/>
        <end position="481"/>
    </location>
</feature>
<name>A0AAD7J573_9AGAR</name>
<reference evidence="3" key="1">
    <citation type="submission" date="2023-03" db="EMBL/GenBank/DDBJ databases">
        <title>Massive genome expansion in bonnet fungi (Mycena s.s.) driven by repeated elements and novel gene families across ecological guilds.</title>
        <authorList>
            <consortium name="Lawrence Berkeley National Laboratory"/>
            <person name="Harder C.B."/>
            <person name="Miyauchi S."/>
            <person name="Viragh M."/>
            <person name="Kuo A."/>
            <person name="Thoen E."/>
            <person name="Andreopoulos B."/>
            <person name="Lu D."/>
            <person name="Skrede I."/>
            <person name="Drula E."/>
            <person name="Henrissat B."/>
            <person name="Morin E."/>
            <person name="Kohler A."/>
            <person name="Barry K."/>
            <person name="LaButti K."/>
            <person name="Morin E."/>
            <person name="Salamov A."/>
            <person name="Lipzen A."/>
            <person name="Mereny Z."/>
            <person name="Hegedus B."/>
            <person name="Baldrian P."/>
            <person name="Stursova M."/>
            <person name="Weitz H."/>
            <person name="Taylor A."/>
            <person name="Grigoriev I.V."/>
            <person name="Nagy L.G."/>
            <person name="Martin F."/>
            <person name="Kauserud H."/>
        </authorList>
    </citation>
    <scope>NUCLEOTIDE SEQUENCE</scope>
    <source>
        <strain evidence="3">CBHHK188m</strain>
    </source>
</reference>
<evidence type="ECO:0000256" key="2">
    <source>
        <dbReference type="SAM" id="MobiDB-lite"/>
    </source>
</evidence>
<feature type="compositionally biased region" description="Polar residues" evidence="2">
    <location>
        <begin position="19"/>
        <end position="32"/>
    </location>
</feature>
<feature type="compositionally biased region" description="Basic and acidic residues" evidence="2">
    <location>
        <begin position="687"/>
        <end position="699"/>
    </location>
</feature>
<feature type="compositionally biased region" description="Basic and acidic residues" evidence="2">
    <location>
        <begin position="373"/>
        <end position="385"/>
    </location>
</feature>
<organism evidence="3 4">
    <name type="scientific">Mycena maculata</name>
    <dbReference type="NCBI Taxonomy" id="230809"/>
    <lineage>
        <taxon>Eukaryota</taxon>
        <taxon>Fungi</taxon>
        <taxon>Dikarya</taxon>
        <taxon>Basidiomycota</taxon>
        <taxon>Agaricomycotina</taxon>
        <taxon>Agaricomycetes</taxon>
        <taxon>Agaricomycetidae</taxon>
        <taxon>Agaricales</taxon>
        <taxon>Marasmiineae</taxon>
        <taxon>Mycenaceae</taxon>
        <taxon>Mycena</taxon>
    </lineage>
</organism>
<evidence type="ECO:0000313" key="4">
    <source>
        <dbReference type="Proteomes" id="UP001215280"/>
    </source>
</evidence>
<dbReference type="Proteomes" id="UP001215280">
    <property type="component" value="Unassembled WGS sequence"/>
</dbReference>
<accession>A0AAD7J573</accession>
<proteinExistence type="predicted"/>
<feature type="compositionally biased region" description="Basic residues" evidence="2">
    <location>
        <begin position="700"/>
        <end position="710"/>
    </location>
</feature>
<feature type="region of interest" description="Disordered" evidence="2">
    <location>
        <begin position="342"/>
        <end position="395"/>
    </location>
</feature>
<protein>
    <submittedName>
        <fullName evidence="3">Uncharacterized protein</fullName>
    </submittedName>
</protein>
<feature type="region of interest" description="Disordered" evidence="2">
    <location>
        <begin position="458"/>
        <end position="563"/>
    </location>
</feature>
<dbReference type="AlphaFoldDB" id="A0AAD7J573"/>
<gene>
    <name evidence="3" type="ORF">DFH07DRAFT_460379</name>
</gene>
<evidence type="ECO:0000256" key="1">
    <source>
        <dbReference type="SAM" id="Coils"/>
    </source>
</evidence>
<feature type="compositionally biased region" description="Pro residues" evidence="2">
    <location>
        <begin position="531"/>
        <end position="543"/>
    </location>
</feature>
<keyword evidence="1" id="KW-0175">Coiled coil</keyword>
<feature type="compositionally biased region" description="Low complexity" evidence="2">
    <location>
        <begin position="521"/>
        <end position="530"/>
    </location>
</feature>
<feature type="coiled-coil region" evidence="1">
    <location>
        <begin position="596"/>
        <end position="623"/>
    </location>
</feature>